<accession>A0ABT1DKN7</accession>
<feature type="transmembrane region" description="Helical" evidence="1">
    <location>
        <begin position="643"/>
        <end position="664"/>
    </location>
</feature>
<protein>
    <submittedName>
        <fullName evidence="2">Uncharacterized protein</fullName>
    </submittedName>
</protein>
<feature type="transmembrane region" description="Helical" evidence="1">
    <location>
        <begin position="366"/>
        <end position="386"/>
    </location>
</feature>
<feature type="transmembrane region" description="Helical" evidence="1">
    <location>
        <begin position="470"/>
        <end position="487"/>
    </location>
</feature>
<feature type="transmembrane region" description="Helical" evidence="1">
    <location>
        <begin position="395"/>
        <end position="414"/>
    </location>
</feature>
<feature type="transmembrane region" description="Helical" evidence="1">
    <location>
        <begin position="258"/>
        <end position="281"/>
    </location>
</feature>
<feature type="transmembrane region" description="Helical" evidence="1">
    <location>
        <begin position="420"/>
        <end position="441"/>
    </location>
</feature>
<dbReference type="Proteomes" id="UP001523369">
    <property type="component" value="Unassembled WGS sequence"/>
</dbReference>
<keyword evidence="1" id="KW-1133">Transmembrane helix</keyword>
<feature type="transmembrane region" description="Helical" evidence="1">
    <location>
        <begin position="514"/>
        <end position="531"/>
    </location>
</feature>
<feature type="transmembrane region" description="Helical" evidence="1">
    <location>
        <begin position="155"/>
        <end position="176"/>
    </location>
</feature>
<feature type="transmembrane region" description="Helical" evidence="1">
    <location>
        <begin position="225"/>
        <end position="246"/>
    </location>
</feature>
<keyword evidence="3" id="KW-1185">Reference proteome</keyword>
<comment type="caution">
    <text evidence="2">The sequence shown here is derived from an EMBL/GenBank/DDBJ whole genome shotgun (WGS) entry which is preliminary data.</text>
</comment>
<evidence type="ECO:0000313" key="3">
    <source>
        <dbReference type="Proteomes" id="UP001523369"/>
    </source>
</evidence>
<reference evidence="2 3" key="1">
    <citation type="submission" date="2022-06" db="EMBL/GenBank/DDBJ databases">
        <title>New Species of the Genus Actinoplanes, ActinopZanes ferrugineus.</title>
        <authorList>
            <person name="Ding P."/>
        </authorList>
    </citation>
    <scope>NUCLEOTIDE SEQUENCE [LARGE SCALE GENOMIC DNA]</scope>
    <source>
        <strain evidence="2 3">TRM88003</strain>
    </source>
</reference>
<feature type="transmembrane region" description="Helical" evidence="1">
    <location>
        <begin position="290"/>
        <end position="310"/>
    </location>
</feature>
<feature type="transmembrane region" description="Helical" evidence="1">
    <location>
        <begin position="592"/>
        <end position="609"/>
    </location>
</feature>
<gene>
    <name evidence="2" type="ORF">M1L60_12440</name>
</gene>
<evidence type="ECO:0000313" key="2">
    <source>
        <dbReference type="EMBL" id="MCO8271404.1"/>
    </source>
</evidence>
<feature type="transmembrane region" description="Helical" evidence="1">
    <location>
        <begin position="127"/>
        <end position="148"/>
    </location>
</feature>
<name>A0ABT1DKN7_9ACTN</name>
<feature type="transmembrane region" description="Helical" evidence="1">
    <location>
        <begin position="182"/>
        <end position="204"/>
    </location>
</feature>
<organism evidence="2 3">
    <name type="scientific">Paractinoplanes aksuensis</name>
    <dbReference type="NCBI Taxonomy" id="2939490"/>
    <lineage>
        <taxon>Bacteria</taxon>
        <taxon>Bacillati</taxon>
        <taxon>Actinomycetota</taxon>
        <taxon>Actinomycetes</taxon>
        <taxon>Micromonosporales</taxon>
        <taxon>Micromonosporaceae</taxon>
        <taxon>Paractinoplanes</taxon>
    </lineage>
</organism>
<feature type="transmembrane region" description="Helical" evidence="1">
    <location>
        <begin position="103"/>
        <end position="121"/>
    </location>
</feature>
<keyword evidence="1" id="KW-0812">Transmembrane</keyword>
<evidence type="ECO:0000256" key="1">
    <source>
        <dbReference type="SAM" id="Phobius"/>
    </source>
</evidence>
<keyword evidence="1" id="KW-0472">Membrane</keyword>
<sequence>MQQRSADTPEQPAPDSTVRIVVGAAGEAFPSPDATAVISAVDKDATTRLEVGDRTVKIPIGPDDSSDTRYMPAPVLTTAGGSAALAEPATAEPETGADHRPEFAIAGGLTAVIGLLGLVVPNGPLSLILSLVFVLVGPGAAIMSVANVRNRLVSWALTVAGSIAVLTLLSAVTLWAKVWEPTAWLAALGAVTLVGSIVQFVRLTRSGVPLILGRVGKPRDTADNGLVFGAVPFITLVLGVGLWALALTQLNPDDVGLYGFSAALGVPFIVGAVLLFIGFAVELFGRARPLVLVAHLIVVPIIMQATVPLLDGTIEYAWTYKHIGVVDLINANSSLISGSDIYQQWPGFFSAVAMLSNVSAVDGLSFAAWSSLTFALITSLMVAALLRQFTKDRRIIALAVLLFQACMWVDIGYFSPQAMVFALMLAFWVIVTRWLIGPPVLKAEPKGRIGRLRAWAVQGMPQRVETDARTRRFAAFGAAGLFAAIVVSHQLTPVLMMVPLFALTILGILRPKVFLVGLVAIMLIFFVPRLGSVNSQYSLFSFDLLSNASGNSASWNTPEQEFSATVSRVLAIGLWLAALVAVFLTRKRLGRVLVPALIGFLPMVTLVAGNYGGEAIYRVFAFSMPFVGLLIGVLWAGKGRRGVPAMLASGVLLAMLMLAGLQGLQGQLMVHQVRATDIEAAQYFYANAEPGSGLILVAPNFPTKLEANYGEFNKGHVSVDISLIGDPLFTGNINGGRLPDIETYIRAMNYPTNYLVVSDAMDDYTDYFGTADDNAMQSLNTALRGSANWQVFYNGPGVTIYKLVGTAATPAAN</sequence>
<dbReference type="EMBL" id="JAMYJR010000012">
    <property type="protein sequence ID" value="MCO8271404.1"/>
    <property type="molecule type" value="Genomic_DNA"/>
</dbReference>
<dbReference type="RefSeq" id="WP_253237533.1">
    <property type="nucleotide sequence ID" value="NZ_JAMYJR010000012.1"/>
</dbReference>
<feature type="transmembrane region" description="Helical" evidence="1">
    <location>
        <begin position="615"/>
        <end position="636"/>
    </location>
</feature>
<proteinExistence type="predicted"/>
<feature type="transmembrane region" description="Helical" evidence="1">
    <location>
        <begin position="493"/>
        <end position="509"/>
    </location>
</feature>
<feature type="transmembrane region" description="Helical" evidence="1">
    <location>
        <begin position="565"/>
        <end position="585"/>
    </location>
</feature>